<sequence length="109" mass="12409">MNTWGKFRTYGNVQNQTLSTLYWDGIMYMFWIILLTGVNMVVVLLAPIAYNPSLDIVQLALQSTFASRIFFNLRECDERLRDNQFGTDIALGPLQFSPHSVGTSQSRAL</sequence>
<keyword evidence="1" id="KW-1133">Transmembrane helix</keyword>
<accession>A0A0D0DIU3</accession>
<dbReference type="HOGENOM" id="CLU_2184824_0_0_1"/>
<evidence type="ECO:0000256" key="1">
    <source>
        <dbReference type="SAM" id="Phobius"/>
    </source>
</evidence>
<name>A0A0D0DIU3_9AGAM</name>
<keyword evidence="1" id="KW-0472">Membrane</keyword>
<dbReference type="EMBL" id="KN825789">
    <property type="protein sequence ID" value="KIK81494.1"/>
    <property type="molecule type" value="Genomic_DNA"/>
</dbReference>
<evidence type="ECO:0000313" key="3">
    <source>
        <dbReference type="Proteomes" id="UP000054538"/>
    </source>
</evidence>
<proteinExistence type="predicted"/>
<gene>
    <name evidence="2" type="ORF">PAXRUDRAFT_832816</name>
</gene>
<dbReference type="OrthoDB" id="2675435at2759"/>
<reference evidence="3" key="2">
    <citation type="submission" date="2015-01" db="EMBL/GenBank/DDBJ databases">
        <title>Evolutionary Origins and Diversification of the Mycorrhizal Mutualists.</title>
        <authorList>
            <consortium name="DOE Joint Genome Institute"/>
            <consortium name="Mycorrhizal Genomics Consortium"/>
            <person name="Kohler A."/>
            <person name="Kuo A."/>
            <person name="Nagy L.G."/>
            <person name="Floudas D."/>
            <person name="Copeland A."/>
            <person name="Barry K.W."/>
            <person name="Cichocki N."/>
            <person name="Veneault-Fourrey C."/>
            <person name="LaButti K."/>
            <person name="Lindquist E.A."/>
            <person name="Lipzen A."/>
            <person name="Lundell T."/>
            <person name="Morin E."/>
            <person name="Murat C."/>
            <person name="Riley R."/>
            <person name="Ohm R."/>
            <person name="Sun H."/>
            <person name="Tunlid A."/>
            <person name="Henrissat B."/>
            <person name="Grigoriev I.V."/>
            <person name="Hibbett D.S."/>
            <person name="Martin F."/>
        </authorList>
    </citation>
    <scope>NUCLEOTIDE SEQUENCE [LARGE SCALE GENOMIC DNA]</scope>
    <source>
        <strain evidence="3">Ve08.2h10</strain>
    </source>
</reference>
<reference evidence="2 3" key="1">
    <citation type="submission" date="2014-04" db="EMBL/GenBank/DDBJ databases">
        <authorList>
            <consortium name="DOE Joint Genome Institute"/>
            <person name="Kuo A."/>
            <person name="Kohler A."/>
            <person name="Jargeat P."/>
            <person name="Nagy L.G."/>
            <person name="Floudas D."/>
            <person name="Copeland A."/>
            <person name="Barry K.W."/>
            <person name="Cichocki N."/>
            <person name="Veneault-Fourrey C."/>
            <person name="LaButti K."/>
            <person name="Lindquist E.A."/>
            <person name="Lipzen A."/>
            <person name="Lundell T."/>
            <person name="Morin E."/>
            <person name="Murat C."/>
            <person name="Sun H."/>
            <person name="Tunlid A."/>
            <person name="Henrissat B."/>
            <person name="Grigoriev I.V."/>
            <person name="Hibbett D.S."/>
            <person name="Martin F."/>
            <person name="Nordberg H.P."/>
            <person name="Cantor M.N."/>
            <person name="Hua S.X."/>
        </authorList>
    </citation>
    <scope>NUCLEOTIDE SEQUENCE [LARGE SCALE GENOMIC DNA]</scope>
    <source>
        <strain evidence="2 3">Ve08.2h10</strain>
    </source>
</reference>
<evidence type="ECO:0000313" key="2">
    <source>
        <dbReference type="EMBL" id="KIK81494.1"/>
    </source>
</evidence>
<dbReference type="Proteomes" id="UP000054538">
    <property type="component" value="Unassembled WGS sequence"/>
</dbReference>
<dbReference type="InParanoid" id="A0A0D0DIU3"/>
<keyword evidence="3" id="KW-1185">Reference proteome</keyword>
<dbReference type="AlphaFoldDB" id="A0A0D0DIU3"/>
<feature type="transmembrane region" description="Helical" evidence="1">
    <location>
        <begin position="28"/>
        <end position="50"/>
    </location>
</feature>
<organism evidence="2 3">
    <name type="scientific">Paxillus rubicundulus Ve08.2h10</name>
    <dbReference type="NCBI Taxonomy" id="930991"/>
    <lineage>
        <taxon>Eukaryota</taxon>
        <taxon>Fungi</taxon>
        <taxon>Dikarya</taxon>
        <taxon>Basidiomycota</taxon>
        <taxon>Agaricomycotina</taxon>
        <taxon>Agaricomycetes</taxon>
        <taxon>Agaricomycetidae</taxon>
        <taxon>Boletales</taxon>
        <taxon>Paxilineae</taxon>
        <taxon>Paxillaceae</taxon>
        <taxon>Paxillus</taxon>
    </lineage>
</organism>
<keyword evidence="1" id="KW-0812">Transmembrane</keyword>
<protein>
    <submittedName>
        <fullName evidence="2">Uncharacterized protein</fullName>
    </submittedName>
</protein>